<gene>
    <name evidence="1" type="ORF">FRZ06_13460</name>
</gene>
<dbReference type="Proteomes" id="UP000594014">
    <property type="component" value="Chromosome"/>
</dbReference>
<organism evidence="1 2">
    <name type="scientific">Anoxybacterium hadale</name>
    <dbReference type="NCBI Taxonomy" id="3408580"/>
    <lineage>
        <taxon>Bacteria</taxon>
        <taxon>Bacillati</taxon>
        <taxon>Bacillota</taxon>
        <taxon>Clostridia</taxon>
        <taxon>Peptostreptococcales</taxon>
        <taxon>Anaerovoracaceae</taxon>
        <taxon>Anoxybacterium</taxon>
    </lineage>
</organism>
<dbReference type="EMBL" id="CP042469">
    <property type="protein sequence ID" value="QOX64277.1"/>
    <property type="molecule type" value="Genomic_DNA"/>
</dbReference>
<protein>
    <submittedName>
        <fullName evidence="1">Thiamine pyrophosphate-dependent dehydrogenase E1 component subunit alpha</fullName>
    </submittedName>
</protein>
<accession>A0ACD1ACR4</accession>
<evidence type="ECO:0000313" key="2">
    <source>
        <dbReference type="Proteomes" id="UP000594014"/>
    </source>
</evidence>
<name>A0ACD1ACR4_9FIRM</name>
<proteinExistence type="predicted"/>
<reference evidence="1" key="1">
    <citation type="submission" date="2019-08" db="EMBL/GenBank/DDBJ databases">
        <title>Genome sequence of Clostridiales bacterium MT110.</title>
        <authorList>
            <person name="Cao J."/>
        </authorList>
    </citation>
    <scope>NUCLEOTIDE SEQUENCE</scope>
    <source>
        <strain evidence="1">MT110</strain>
    </source>
</reference>
<evidence type="ECO:0000313" key="1">
    <source>
        <dbReference type="EMBL" id="QOX64277.1"/>
    </source>
</evidence>
<keyword evidence="2" id="KW-1185">Reference proteome</keyword>
<sequence>MKVKETNIRDLYLSMKKIRAFETTAMDVFAEGKIPGFVHLYIGEEAVATGVCSHLRDDDYITSTHRGHGHIIAKGGDLKYMMAELFGKSTGYCKGKGGSMHIADASKGILGANGIVGAGHNISVGAGLSAKYRETDQVCVCFFGDASTNQGTFHESLNLASIWKIPVVFVCENNNYGISMSQERHQAIKNVADRGAAYGIPGITVDGNDVFAVAEAAGEAVKRARSGLGPTLLECKTYRHRGHFEGDPGSYKPADEQAEWLEKDPINRLASYMKENDILTEEGIRELDAAIDSEIEAAVKFALESPEPELFRAVEDIYDDIIEEVRAR</sequence>